<keyword evidence="2" id="KW-1185">Reference proteome</keyword>
<proteinExistence type="predicted"/>
<protein>
    <submittedName>
        <fullName evidence="1">Uncharacterized protein</fullName>
    </submittedName>
</protein>
<accession>A0ABY6LDA5</accession>
<sequence length="115" mass="13461">MHIKLVKINMEMQANIFVRNVDLVMKNFNILHLEKIVTIAKNPIISQNIAFIKKENFENYTIDVITACNKNDWMIKVKIEIFDIECKIDIGSQCNVMPIKVLKSLNTNKRLEKRV</sequence>
<name>A0ABY6LDA5_9ARAC</name>
<dbReference type="EMBL" id="CP092879">
    <property type="protein sequence ID" value="UYV79116.1"/>
    <property type="molecule type" value="Genomic_DNA"/>
</dbReference>
<evidence type="ECO:0000313" key="1">
    <source>
        <dbReference type="EMBL" id="UYV79116.1"/>
    </source>
</evidence>
<evidence type="ECO:0000313" key="2">
    <source>
        <dbReference type="Proteomes" id="UP001235939"/>
    </source>
</evidence>
<gene>
    <name evidence="1" type="ORF">LAZ67_17001159</name>
</gene>
<dbReference type="Proteomes" id="UP001235939">
    <property type="component" value="Chromosome 17"/>
</dbReference>
<reference evidence="1 2" key="1">
    <citation type="submission" date="2022-01" db="EMBL/GenBank/DDBJ databases">
        <title>A chromosomal length assembly of Cordylochernes scorpioides.</title>
        <authorList>
            <person name="Zeh D."/>
            <person name="Zeh J."/>
        </authorList>
    </citation>
    <scope>NUCLEOTIDE SEQUENCE [LARGE SCALE GENOMIC DNA]</scope>
    <source>
        <strain evidence="1">IN4F17</strain>
        <tissue evidence="1">Whole Body</tissue>
    </source>
</reference>
<organism evidence="1 2">
    <name type="scientific">Cordylochernes scorpioides</name>
    <dbReference type="NCBI Taxonomy" id="51811"/>
    <lineage>
        <taxon>Eukaryota</taxon>
        <taxon>Metazoa</taxon>
        <taxon>Ecdysozoa</taxon>
        <taxon>Arthropoda</taxon>
        <taxon>Chelicerata</taxon>
        <taxon>Arachnida</taxon>
        <taxon>Pseudoscorpiones</taxon>
        <taxon>Cheliferoidea</taxon>
        <taxon>Chernetidae</taxon>
        <taxon>Cordylochernes</taxon>
    </lineage>
</organism>